<dbReference type="Pfam" id="PF24496">
    <property type="entry name" value="DUF7588"/>
    <property type="match status" value="1"/>
</dbReference>
<organism evidence="4 5">
    <name type="scientific">Solanum commersonii</name>
    <name type="common">Commerson's wild potato</name>
    <name type="synonym">Commerson's nightshade</name>
    <dbReference type="NCBI Taxonomy" id="4109"/>
    <lineage>
        <taxon>Eukaryota</taxon>
        <taxon>Viridiplantae</taxon>
        <taxon>Streptophyta</taxon>
        <taxon>Embryophyta</taxon>
        <taxon>Tracheophyta</taxon>
        <taxon>Spermatophyta</taxon>
        <taxon>Magnoliopsida</taxon>
        <taxon>eudicotyledons</taxon>
        <taxon>Gunneridae</taxon>
        <taxon>Pentapetalae</taxon>
        <taxon>asterids</taxon>
        <taxon>lamiids</taxon>
        <taxon>Solanales</taxon>
        <taxon>Solanaceae</taxon>
        <taxon>Solanoideae</taxon>
        <taxon>Solaneae</taxon>
        <taxon>Solanum</taxon>
    </lineage>
</organism>
<accession>A0A9J5X0G0</accession>
<gene>
    <name evidence="4" type="ORF">H5410_051407</name>
</gene>
<dbReference type="AlphaFoldDB" id="A0A9J5X0G0"/>
<proteinExistence type="predicted"/>
<evidence type="ECO:0000259" key="2">
    <source>
        <dbReference type="Pfam" id="PF24496"/>
    </source>
</evidence>
<name>A0A9J5X0G0_SOLCO</name>
<protein>
    <submittedName>
        <fullName evidence="4">Uncharacterized protein</fullName>
    </submittedName>
</protein>
<dbReference type="Proteomes" id="UP000824120">
    <property type="component" value="Chromosome 10"/>
</dbReference>
<feature type="region of interest" description="Disordered" evidence="1">
    <location>
        <begin position="606"/>
        <end position="642"/>
    </location>
</feature>
<evidence type="ECO:0000313" key="5">
    <source>
        <dbReference type="Proteomes" id="UP000824120"/>
    </source>
</evidence>
<dbReference type="PANTHER" id="PTHR47599">
    <property type="entry name" value="CELL-TO-CELL MOVEMENT PROTEIN"/>
    <property type="match status" value="1"/>
</dbReference>
<keyword evidence="5" id="KW-1185">Reference proteome</keyword>
<feature type="domain" description="DUF7588" evidence="2">
    <location>
        <begin position="330"/>
        <end position="383"/>
    </location>
</feature>
<dbReference type="Pfam" id="PF01107">
    <property type="entry name" value="MP"/>
    <property type="match status" value="1"/>
</dbReference>
<feature type="region of interest" description="Disordered" evidence="1">
    <location>
        <begin position="499"/>
        <end position="518"/>
    </location>
</feature>
<dbReference type="InterPro" id="IPR056648">
    <property type="entry name" value="DUF7746"/>
</dbReference>
<dbReference type="InterPro" id="IPR051596">
    <property type="entry name" value="Caulimoviridae_Movement"/>
</dbReference>
<dbReference type="InterPro" id="IPR056010">
    <property type="entry name" value="DUF7588"/>
</dbReference>
<dbReference type="InterPro" id="IPR028919">
    <property type="entry name" value="Viral_movement"/>
</dbReference>
<evidence type="ECO:0000256" key="1">
    <source>
        <dbReference type="SAM" id="MobiDB-lite"/>
    </source>
</evidence>
<evidence type="ECO:0000259" key="3">
    <source>
        <dbReference type="Pfam" id="PF24925"/>
    </source>
</evidence>
<feature type="region of interest" description="Disordered" evidence="1">
    <location>
        <begin position="432"/>
        <end position="454"/>
    </location>
</feature>
<dbReference type="EMBL" id="JACXVP010000010">
    <property type="protein sequence ID" value="KAG5580780.1"/>
    <property type="molecule type" value="Genomic_DNA"/>
</dbReference>
<reference evidence="4 5" key="1">
    <citation type="submission" date="2020-09" db="EMBL/GenBank/DDBJ databases">
        <title>De no assembly of potato wild relative species, Solanum commersonii.</title>
        <authorList>
            <person name="Cho K."/>
        </authorList>
    </citation>
    <scope>NUCLEOTIDE SEQUENCE [LARGE SCALE GENOMIC DNA]</scope>
    <source>
        <strain evidence="4">LZ3.2</strain>
        <tissue evidence="4">Leaf</tissue>
    </source>
</reference>
<feature type="region of interest" description="Disordered" evidence="1">
    <location>
        <begin position="1153"/>
        <end position="1183"/>
    </location>
</feature>
<comment type="caution">
    <text evidence="4">The sequence shown here is derived from an EMBL/GenBank/DDBJ whole genome shotgun (WGS) entry which is preliminary data.</text>
</comment>
<dbReference type="Pfam" id="PF24925">
    <property type="entry name" value="DUF7746"/>
    <property type="match status" value="1"/>
</dbReference>
<evidence type="ECO:0000313" key="4">
    <source>
        <dbReference type="EMBL" id="KAG5580780.1"/>
    </source>
</evidence>
<feature type="compositionally biased region" description="Polar residues" evidence="1">
    <location>
        <begin position="434"/>
        <end position="451"/>
    </location>
</feature>
<dbReference type="PANTHER" id="PTHR47599:SF4">
    <property type="entry name" value="POLYPROTEIN"/>
    <property type="match status" value="1"/>
</dbReference>
<sequence length="1183" mass="137320">MENNQNILNSINLSSQSTKIAKLENDLQNWSIPEEPFKKIYHLGNFSYLTRRNIKTCESTIANNNSLEIIRLLKENDINRYKSDYNYLHIGLVQVAVKPLFRKGLDIPVCVILRDGRFLNFDDSMLGVLQSNLADGPIYFNCYPNFSVDINDPNVMDSLTLNVKTKNLNNKINTREIAIIYRVYYRLMKTHLAPKARHTSIRGETMLMEANHEHSSIFVPRTLQWKDILSNRKSHSVSRWVYRTQILRQSVKKIFFESKVVLVPFYFVSFKTHSQTTFFLKTPRGSNIPKVFYQDIPGSPTASEMEPPKEKPSWLGTLKVNKVFEPNPSVLQEQWTHPDNQVKKKWYVSSYTLKQRKSFRDLWIKDMRIIGCEIEFFKWFEMTGTVIKASPFKEKSDKTGGILTSANIDRVVEQNNYSNQILHIISRQIEDTKPSLSGRPTPTSNSSNHNIETYPGFKIPEFSKEKFPKLSDTFEVTGSIIEKINARLNNFNISEKEDKTSKKVTILQEEPNPKSQEKSNLLQKLASSRFHNMKNYHNKPSFPDLQYEENAFLSTSSHEGRSITEWNIDGLAEHQVYNKLHEMGVAITAYKMRGSADRDAANMIIADKIKKDKKKKSHRKKSRRRDDSARPKKKKSRSKRPNDAKVDLLAILAEPFFESSGSSDEYSDDEDIDLDYDSDVSQSGKDCTCTEAFCTCDSTPQIRVLSDHSKEALFNVIQHINDNEARNRFLLELKNLLLNTDKPKPRPIIEPFNLHHEVSSLKEEIRNIKSRLCIIETDILTSQIPKRTAFQDLESHQSSSYEDLDDNIAKAEPSIRPELTFQNKFTALADFPKLPCPTQPKLPKLLCPPQPKLINLRPTKLPAQEASSSSVQTKACYAMKTPESFAQAVLPLMALNKEYENIDISTLIKPCYTDFNYVDTENPLKTRRFYEAILIDTDSIEIEHSRDTNNYVQYSRFTIKKILDPIEWYVDHLHTPIALTMAHKPQTYNWYDYKAAWMNFIYLRPRHTWFVKYSPNITKATIPRWFYEWWNLFGGIEKILPQQFLNRFEEFQTKERITTLPEHIKLCKYFIQKRISYIITWNFSKINVERIQHLCKQIQVKGWVPKQPNTKSQEKTKSSSKKLSKAALKHKLKDAMDNLDDYDEDQIMKIIEDAASTESSSEDNGDMCNPKGLALAHMEPDYE</sequence>
<feature type="compositionally biased region" description="Basic residues" evidence="1">
    <location>
        <begin position="611"/>
        <end position="623"/>
    </location>
</feature>
<feature type="domain" description="DUF7746" evidence="3">
    <location>
        <begin position="559"/>
        <end position="609"/>
    </location>
</feature>